<evidence type="ECO:0000313" key="2">
    <source>
        <dbReference type="EMBL" id="PKY47104.1"/>
    </source>
</evidence>
<dbReference type="VEuPathDB" id="FungiDB:FUN_023883"/>
<dbReference type="EMBL" id="LLXI01000517">
    <property type="protein sequence ID" value="PKY47104.1"/>
    <property type="molecule type" value="Genomic_DNA"/>
</dbReference>
<gene>
    <name evidence="2" type="ORF">RhiirA4_462192</name>
</gene>
<evidence type="ECO:0000313" key="3">
    <source>
        <dbReference type="Proteomes" id="UP000234323"/>
    </source>
</evidence>
<dbReference type="InterPro" id="IPR036397">
    <property type="entry name" value="RNaseH_sf"/>
</dbReference>
<dbReference type="InterPro" id="IPR002156">
    <property type="entry name" value="RNaseH_domain"/>
</dbReference>
<accession>A0A2I1GKK1</accession>
<dbReference type="GO" id="GO:0003676">
    <property type="term" value="F:nucleic acid binding"/>
    <property type="evidence" value="ECO:0007669"/>
    <property type="project" value="InterPro"/>
</dbReference>
<dbReference type="Pfam" id="PF00075">
    <property type="entry name" value="RNase_H"/>
    <property type="match status" value="1"/>
</dbReference>
<dbReference type="AlphaFoldDB" id="A0A2I1GKK1"/>
<dbReference type="VEuPathDB" id="FungiDB:RhiirA1_477706"/>
<proteinExistence type="predicted"/>
<dbReference type="Gene3D" id="3.30.420.10">
    <property type="entry name" value="Ribonuclease H-like superfamily/Ribonuclease H"/>
    <property type="match status" value="1"/>
</dbReference>
<feature type="domain" description="RNase H type-1" evidence="1">
    <location>
        <begin position="512"/>
        <end position="658"/>
    </location>
</feature>
<dbReference type="InterPro" id="IPR012337">
    <property type="entry name" value="RNaseH-like_sf"/>
</dbReference>
<dbReference type="VEuPathDB" id="FungiDB:RhiirFUN_011969"/>
<dbReference type="Proteomes" id="UP000234323">
    <property type="component" value="Unassembled WGS sequence"/>
</dbReference>
<dbReference type="SUPFAM" id="SSF53098">
    <property type="entry name" value="Ribonuclease H-like"/>
    <property type="match status" value="1"/>
</dbReference>
<feature type="non-terminal residue" evidence="2">
    <location>
        <position position="1007"/>
    </location>
</feature>
<name>A0A2I1GKK1_9GLOM</name>
<dbReference type="GO" id="GO:0004523">
    <property type="term" value="F:RNA-DNA hybrid ribonuclease activity"/>
    <property type="evidence" value="ECO:0007669"/>
    <property type="project" value="InterPro"/>
</dbReference>
<evidence type="ECO:0000259" key="1">
    <source>
        <dbReference type="PROSITE" id="PS50879"/>
    </source>
</evidence>
<sequence>MDDSTLIASSKSGIEDRLSITAEFYTLNNVQANSAKYVLLSSSNPSSVVSFAISPSPLVSNSILTLTSLALNTSFRFLGVWFSLSASSQFVLKQARSMVKDMAALLAPKKLLAQHVAYLYNVVLLPRLEFRLQTSLFSEPTVQSIISPMLSLLKKKAGLASTTPLALLYLKIPFSIQHAFCRFLSSHVASWQKIFIHPDFRGFADYAISYLQGFLGAESCPTTIDLTPWSQVHSLRSHSLFNSLFFSSRLNITWSFPFRPPRRDLRPAIPLRSLVPQKLFQTSWRLWKNLNLYVLAQLSSPCGLFLLQWSDLRYLGIVGKKGRIPAWFNFLLNNILISASSFSFSSRYIINSFFTLASPLLLDIVPDGQYRPQWALSLDRVAQTLLVGRVYVTYSKKGHAVMSHWLPPSDSTSADFTPCPGCSRHIPKFASLSHIKRRCTSESCFIKVLLSDTVAYPTKKNTKVFATGRPVKLATSFAYASSLAKIHFDRVSDPILPSSDIDDIGVSAYILPSSTCTLYTDGSFLASRSGSLPSMSSAWLALDEDDLILESCSEVIPATFPSAFRSEIYALLLALKALPPHSSVVIHTDCASLISFWHQFIDKPFIPKLLRQPNHLLWLSVRHYFYTKQLSVTFQKVSAHNGNMLNNQVDFLAKDAHYLPQPTFTPIALLKAPYIILYDSLPVEDNIRQFFKSIYEAWNLLSFSSLSRFSLLAPVNTFDWEGISFWLSRSKVFTTHNNGHKGLLAFRLKILLDMLPTLTALQKRDPSSYPSDWLCALCHSAPEDLDHLWTYMLPTLTALQKRDPSSYPPDWLCALCHSAPEDLDHLWTCPYIIPDASPRLIFQKLMLSFHDKCIAQFSDIFPPSDQILLEFSALDCWDFTTPSLPCLWLARGLLPIDLVQLLQQLYSKKKIFEILSSLLLDFQEHLYWDIWMPRNVFFHLWLDSQEHVPKNTRSFVSSTLSSSIPSSSTSGSSLATVSQDSWFTWISSSIIRGGSWISHLDFLRRLT</sequence>
<dbReference type="PROSITE" id="PS50879">
    <property type="entry name" value="RNASE_H_1"/>
    <property type="match status" value="1"/>
</dbReference>
<reference evidence="2 3" key="1">
    <citation type="submission" date="2015-10" db="EMBL/GenBank/DDBJ databases">
        <title>Genome analyses suggest a sexual origin of heterokaryosis in a supposedly ancient asexual fungus.</title>
        <authorList>
            <person name="Ropars J."/>
            <person name="Sedzielewska K."/>
            <person name="Noel J."/>
            <person name="Charron P."/>
            <person name="Farinelli L."/>
            <person name="Marton T."/>
            <person name="Kruger M."/>
            <person name="Pelin A."/>
            <person name="Brachmann A."/>
            <person name="Corradi N."/>
        </authorList>
    </citation>
    <scope>NUCLEOTIDE SEQUENCE [LARGE SCALE GENOMIC DNA]</scope>
    <source>
        <strain evidence="2 3">A4</strain>
    </source>
</reference>
<organism evidence="2 3">
    <name type="scientific">Rhizophagus irregularis</name>
    <dbReference type="NCBI Taxonomy" id="588596"/>
    <lineage>
        <taxon>Eukaryota</taxon>
        <taxon>Fungi</taxon>
        <taxon>Fungi incertae sedis</taxon>
        <taxon>Mucoromycota</taxon>
        <taxon>Glomeromycotina</taxon>
        <taxon>Glomeromycetes</taxon>
        <taxon>Glomerales</taxon>
        <taxon>Glomeraceae</taxon>
        <taxon>Rhizophagus</taxon>
    </lineage>
</organism>
<protein>
    <recommendedName>
        <fullName evidence="1">RNase H type-1 domain-containing protein</fullName>
    </recommendedName>
</protein>
<keyword evidence="3" id="KW-1185">Reference proteome</keyword>
<comment type="caution">
    <text evidence="2">The sequence shown here is derived from an EMBL/GenBank/DDBJ whole genome shotgun (WGS) entry which is preliminary data.</text>
</comment>